<organism evidence="2 3">
    <name type="scientific">Aspergillus avenaceus</name>
    <dbReference type="NCBI Taxonomy" id="36643"/>
    <lineage>
        <taxon>Eukaryota</taxon>
        <taxon>Fungi</taxon>
        <taxon>Dikarya</taxon>
        <taxon>Ascomycota</taxon>
        <taxon>Pezizomycotina</taxon>
        <taxon>Eurotiomycetes</taxon>
        <taxon>Eurotiomycetidae</taxon>
        <taxon>Eurotiales</taxon>
        <taxon>Aspergillaceae</taxon>
        <taxon>Aspergillus</taxon>
        <taxon>Aspergillus subgen. Circumdati</taxon>
    </lineage>
</organism>
<evidence type="ECO:0000259" key="1">
    <source>
        <dbReference type="PROSITE" id="PS50097"/>
    </source>
</evidence>
<dbReference type="EMBL" id="ML742029">
    <property type="protein sequence ID" value="KAE8154406.1"/>
    <property type="molecule type" value="Genomic_DNA"/>
</dbReference>
<name>A0A5N6U722_ASPAV</name>
<dbReference type="AlphaFoldDB" id="A0A5N6U722"/>
<dbReference type="InterPro" id="IPR011333">
    <property type="entry name" value="SKP1/BTB/POZ_sf"/>
</dbReference>
<sequence>MLSMASPVFAKLFTSNFSEGIQMTFCSCPTISLHEDDPAAMRTILRILHHQEPTANDSMNAEKLAVIAIHCNKYDCIEAVRPWTFKWFGDLSFIATTEDYGYMLLAAHLFGSAEQFSKISVAAQVQLSSKLLTKWDVVDIMRLLPDTVQTNITNGIETLLH</sequence>
<dbReference type="OrthoDB" id="5275938at2759"/>
<proteinExistence type="predicted"/>
<dbReference type="PROSITE" id="PS50097">
    <property type="entry name" value="BTB"/>
    <property type="match status" value="1"/>
</dbReference>
<feature type="domain" description="BTB" evidence="1">
    <location>
        <begin position="1"/>
        <end position="57"/>
    </location>
</feature>
<gene>
    <name evidence="2" type="ORF">BDV25DRAFT_135840</name>
</gene>
<dbReference type="Proteomes" id="UP000325780">
    <property type="component" value="Unassembled WGS sequence"/>
</dbReference>
<keyword evidence="3" id="KW-1185">Reference proteome</keyword>
<protein>
    <recommendedName>
        <fullName evidence="1">BTB domain-containing protein</fullName>
    </recommendedName>
</protein>
<evidence type="ECO:0000313" key="2">
    <source>
        <dbReference type="EMBL" id="KAE8154406.1"/>
    </source>
</evidence>
<dbReference type="Gene3D" id="3.30.710.10">
    <property type="entry name" value="Potassium Channel Kv1.1, Chain A"/>
    <property type="match status" value="1"/>
</dbReference>
<dbReference type="InterPro" id="IPR000210">
    <property type="entry name" value="BTB/POZ_dom"/>
</dbReference>
<evidence type="ECO:0000313" key="3">
    <source>
        <dbReference type="Proteomes" id="UP000325780"/>
    </source>
</evidence>
<reference evidence="2 3" key="1">
    <citation type="submission" date="2019-04" db="EMBL/GenBank/DDBJ databases">
        <title>Friends and foes A comparative genomics study of 23 Aspergillus species from section Flavi.</title>
        <authorList>
            <consortium name="DOE Joint Genome Institute"/>
            <person name="Kjaerbolling I."/>
            <person name="Vesth T."/>
            <person name="Frisvad J.C."/>
            <person name="Nybo J.L."/>
            <person name="Theobald S."/>
            <person name="Kildgaard S."/>
            <person name="Isbrandt T."/>
            <person name="Kuo A."/>
            <person name="Sato A."/>
            <person name="Lyhne E.K."/>
            <person name="Kogle M.E."/>
            <person name="Wiebenga A."/>
            <person name="Kun R.S."/>
            <person name="Lubbers R.J."/>
            <person name="Makela M.R."/>
            <person name="Barry K."/>
            <person name="Chovatia M."/>
            <person name="Clum A."/>
            <person name="Daum C."/>
            <person name="Haridas S."/>
            <person name="He G."/>
            <person name="LaButti K."/>
            <person name="Lipzen A."/>
            <person name="Mondo S."/>
            <person name="Riley R."/>
            <person name="Salamov A."/>
            <person name="Simmons B.A."/>
            <person name="Magnuson J.K."/>
            <person name="Henrissat B."/>
            <person name="Mortensen U.H."/>
            <person name="Larsen T.O."/>
            <person name="Devries R.P."/>
            <person name="Grigoriev I.V."/>
            <person name="Machida M."/>
            <person name="Baker S.E."/>
            <person name="Andersen M.R."/>
        </authorList>
    </citation>
    <scope>NUCLEOTIDE SEQUENCE [LARGE SCALE GENOMIC DNA]</scope>
    <source>
        <strain evidence="2 3">IBT 18842</strain>
    </source>
</reference>
<accession>A0A5N6U722</accession>
<dbReference type="SUPFAM" id="SSF54695">
    <property type="entry name" value="POZ domain"/>
    <property type="match status" value="1"/>
</dbReference>
<dbReference type="CDD" id="cd18186">
    <property type="entry name" value="BTB_POZ_ZBTB_KLHL-like"/>
    <property type="match status" value="1"/>
</dbReference>